<comment type="caution">
    <text evidence="3">The sequence shown here is derived from an EMBL/GenBank/DDBJ whole genome shotgun (WGS) entry which is preliminary data.</text>
</comment>
<dbReference type="Pfam" id="PF14504">
    <property type="entry name" value="CAP_assoc_N"/>
    <property type="match status" value="1"/>
</dbReference>
<dbReference type="AlphaFoldDB" id="A0A1E5L587"/>
<feature type="domain" description="CAP-associated" evidence="2">
    <location>
        <begin position="51"/>
        <end position="191"/>
    </location>
</feature>
<evidence type="ECO:0000313" key="3">
    <source>
        <dbReference type="EMBL" id="OEH85307.1"/>
    </source>
</evidence>
<sequence length="340" mass="39080">MNNFQKKPIRFVMATALLLAFIASVWIVHQHITVERQRNADGRLSLFDISIGDSEKEVIQRLGLPDRKELSKYGYEWWVYNQDLNRYLQIGLERNRVVTMFSNSTGIQWKDIMAGETTQKDIEKNYQIDEAVTVTFDGAEFLLNNANEKEDRILLVEENLAVEIYFDILAGKTAHAIRLQNIDTLVKSRGYHMTWSYNKRPPSISAPQLSEQELEQVHEGIEKQSFDLINTMRMQNELPLLTWDDELAVLAKNHSVDMSQNRFFNHSSPRSGIAADRLKAAGYPFQRVGENLAYAHSDAIDAYIAWINSQGHRNHILTKEYQKIGIGAIDEFITAKFVAN</sequence>
<dbReference type="Proteomes" id="UP000095255">
    <property type="component" value="Unassembled WGS sequence"/>
</dbReference>
<dbReference type="InterPro" id="IPR014044">
    <property type="entry name" value="CAP_dom"/>
</dbReference>
<evidence type="ECO:0000259" key="2">
    <source>
        <dbReference type="Pfam" id="PF14504"/>
    </source>
</evidence>
<gene>
    <name evidence="3" type="ORF">BHU72_04220</name>
</gene>
<dbReference type="InterPro" id="IPR029410">
    <property type="entry name" value="CAP_assoc"/>
</dbReference>
<evidence type="ECO:0008006" key="5">
    <source>
        <dbReference type="Google" id="ProtNLM"/>
    </source>
</evidence>
<feature type="domain" description="SCP" evidence="1">
    <location>
        <begin position="226"/>
        <end position="328"/>
    </location>
</feature>
<dbReference type="EMBL" id="MJAT01000022">
    <property type="protein sequence ID" value="OEH85307.1"/>
    <property type="molecule type" value="Genomic_DNA"/>
</dbReference>
<dbReference type="STRING" id="1390249.BHU72_04220"/>
<protein>
    <recommendedName>
        <fullName evidence="5">SCP domain-containing protein</fullName>
    </recommendedName>
</protein>
<dbReference type="PANTHER" id="PTHR31157:SF1">
    <property type="entry name" value="SCP DOMAIN-CONTAINING PROTEIN"/>
    <property type="match status" value="1"/>
</dbReference>
<accession>A0A1E5L587</accession>
<reference evidence="3 4" key="1">
    <citation type="submission" date="2016-09" db="EMBL/GenBank/DDBJ databases">
        <title>Desulfuribacillus arsenicus sp. nov., an obligately anaerobic, dissimilatory arsenic- and antimonate-reducing bacterium isolated from anoxic sediments.</title>
        <authorList>
            <person name="Abin C.A."/>
            <person name="Hollibaugh J.T."/>
        </authorList>
    </citation>
    <scope>NUCLEOTIDE SEQUENCE [LARGE SCALE GENOMIC DNA]</scope>
    <source>
        <strain evidence="3 4">MLFW-2</strain>
    </source>
</reference>
<evidence type="ECO:0000313" key="4">
    <source>
        <dbReference type="Proteomes" id="UP000095255"/>
    </source>
</evidence>
<evidence type="ECO:0000259" key="1">
    <source>
        <dbReference type="Pfam" id="PF00188"/>
    </source>
</evidence>
<dbReference type="CDD" id="cd05379">
    <property type="entry name" value="CAP_bacterial"/>
    <property type="match status" value="1"/>
</dbReference>
<dbReference type="Pfam" id="PF00188">
    <property type="entry name" value="CAP"/>
    <property type="match status" value="1"/>
</dbReference>
<dbReference type="SUPFAM" id="SSF55797">
    <property type="entry name" value="PR-1-like"/>
    <property type="match status" value="1"/>
</dbReference>
<proteinExistence type="predicted"/>
<organism evidence="3 4">
    <name type="scientific">Desulfuribacillus stibiiarsenatis</name>
    <dbReference type="NCBI Taxonomy" id="1390249"/>
    <lineage>
        <taxon>Bacteria</taxon>
        <taxon>Bacillati</taxon>
        <taxon>Bacillota</taxon>
        <taxon>Desulfuribacillia</taxon>
        <taxon>Desulfuribacillales</taxon>
        <taxon>Desulfuribacillaceae</taxon>
        <taxon>Desulfuribacillus</taxon>
    </lineage>
</organism>
<dbReference type="Gene3D" id="3.40.33.10">
    <property type="entry name" value="CAP"/>
    <property type="match status" value="1"/>
</dbReference>
<keyword evidence="4" id="KW-1185">Reference proteome</keyword>
<name>A0A1E5L587_9FIRM</name>
<dbReference type="RefSeq" id="WP_069702133.1">
    <property type="nucleotide sequence ID" value="NZ_MJAT01000022.1"/>
</dbReference>
<dbReference type="PANTHER" id="PTHR31157">
    <property type="entry name" value="SCP DOMAIN-CONTAINING PROTEIN"/>
    <property type="match status" value="1"/>
</dbReference>
<dbReference type="InterPro" id="IPR035940">
    <property type="entry name" value="CAP_sf"/>
</dbReference>